<feature type="region of interest" description="Disordered" evidence="1">
    <location>
        <begin position="59"/>
        <end position="79"/>
    </location>
</feature>
<proteinExistence type="predicted"/>
<dbReference type="AlphaFoldDB" id="A0AAV5SFS8"/>
<evidence type="ECO:0008006" key="4">
    <source>
        <dbReference type="Google" id="ProtNLM"/>
    </source>
</evidence>
<comment type="caution">
    <text evidence="2">The sequence shown here is derived from an EMBL/GenBank/DDBJ whole genome shotgun (WGS) entry which is preliminary data.</text>
</comment>
<accession>A0AAV5SFS8</accession>
<gene>
    <name evidence="2" type="ORF">PENTCL1PPCAC_3900</name>
</gene>
<protein>
    <recommendedName>
        <fullName evidence="4">Secreted protein</fullName>
    </recommendedName>
</protein>
<keyword evidence="3" id="KW-1185">Reference proteome</keyword>
<reference evidence="2" key="1">
    <citation type="submission" date="2023-10" db="EMBL/GenBank/DDBJ databases">
        <title>Genome assembly of Pristionchus species.</title>
        <authorList>
            <person name="Yoshida K."/>
            <person name="Sommer R.J."/>
        </authorList>
    </citation>
    <scope>NUCLEOTIDE SEQUENCE</scope>
    <source>
        <strain evidence="2">RS0144</strain>
    </source>
</reference>
<evidence type="ECO:0000313" key="3">
    <source>
        <dbReference type="Proteomes" id="UP001432027"/>
    </source>
</evidence>
<evidence type="ECO:0000256" key="1">
    <source>
        <dbReference type="SAM" id="MobiDB-lite"/>
    </source>
</evidence>
<evidence type="ECO:0000313" key="2">
    <source>
        <dbReference type="EMBL" id="GMS81725.1"/>
    </source>
</evidence>
<name>A0AAV5SFS8_9BILA</name>
<dbReference type="Proteomes" id="UP001432027">
    <property type="component" value="Unassembled WGS sequence"/>
</dbReference>
<dbReference type="EMBL" id="BTSX01000001">
    <property type="protein sequence ID" value="GMS81725.1"/>
    <property type="molecule type" value="Genomic_DNA"/>
</dbReference>
<sequence>SLLLLLLLVGISFGNLNVTLINHCSTFIHALATTEWHEYEQVLGPGLLVRRRIGQDQERHQRQVGGRHRSTLAVDELLR</sequence>
<organism evidence="2 3">
    <name type="scientific">Pristionchus entomophagus</name>
    <dbReference type="NCBI Taxonomy" id="358040"/>
    <lineage>
        <taxon>Eukaryota</taxon>
        <taxon>Metazoa</taxon>
        <taxon>Ecdysozoa</taxon>
        <taxon>Nematoda</taxon>
        <taxon>Chromadorea</taxon>
        <taxon>Rhabditida</taxon>
        <taxon>Rhabditina</taxon>
        <taxon>Diplogasteromorpha</taxon>
        <taxon>Diplogasteroidea</taxon>
        <taxon>Neodiplogasteridae</taxon>
        <taxon>Pristionchus</taxon>
    </lineage>
</organism>
<feature type="non-terminal residue" evidence="2">
    <location>
        <position position="1"/>
    </location>
</feature>